<protein>
    <submittedName>
        <fullName evidence="4">GCN5-like N-acetyltransferase</fullName>
    </submittedName>
</protein>
<dbReference type="InterPro" id="IPR000182">
    <property type="entry name" value="GNAT_dom"/>
</dbReference>
<keyword evidence="2" id="KW-0012">Acyltransferase</keyword>
<dbReference type="PATRIC" id="fig|1107882.3.peg.1155"/>
<dbReference type="SUPFAM" id="SSF55729">
    <property type="entry name" value="Acyl-CoA N-acyltransferases (Nat)"/>
    <property type="match status" value="1"/>
</dbReference>
<dbReference type="OrthoDB" id="9805924at2"/>
<proteinExistence type="predicted"/>
<evidence type="ECO:0000313" key="4">
    <source>
        <dbReference type="EMBL" id="EHK58197.1"/>
    </source>
</evidence>
<sequence>MTAITIRPFEQSDQADWRRLWTAYLIFYETTVPEEVYQTTWKRLFTEGEFEPKGFMAFLDGKPVGLVHFLYHRSCWSVEGNCYLQDLFTDPDARGSGAGAALIEAVRGHAEERGVKNVYWMTHETNATARKLYDRVARRTGFIEYDLLPPH</sequence>
<dbReference type="PANTHER" id="PTHR10545">
    <property type="entry name" value="DIAMINE N-ACETYLTRANSFERASE"/>
    <property type="match status" value="1"/>
</dbReference>
<dbReference type="CDD" id="cd04301">
    <property type="entry name" value="NAT_SF"/>
    <property type="match status" value="1"/>
</dbReference>
<dbReference type="InterPro" id="IPR016181">
    <property type="entry name" value="Acyl_CoA_acyltransferase"/>
</dbReference>
<keyword evidence="5" id="KW-1185">Reference proteome</keyword>
<evidence type="ECO:0000259" key="3">
    <source>
        <dbReference type="PROSITE" id="PS51186"/>
    </source>
</evidence>
<dbReference type="PANTHER" id="PTHR10545:SF42">
    <property type="entry name" value="ACETYLTRANSFERASE"/>
    <property type="match status" value="1"/>
</dbReference>
<evidence type="ECO:0000313" key="5">
    <source>
        <dbReference type="Proteomes" id="UP000003250"/>
    </source>
</evidence>
<dbReference type="PROSITE" id="PS51186">
    <property type="entry name" value="GNAT"/>
    <property type="match status" value="1"/>
</dbReference>
<dbReference type="Proteomes" id="UP000003250">
    <property type="component" value="Unassembled WGS sequence"/>
</dbReference>
<keyword evidence="1 4" id="KW-0808">Transferase</keyword>
<name>H0HM05_9HYPH</name>
<gene>
    <name evidence="4" type="ORF">MAXJ12_05843</name>
</gene>
<dbReference type="RefSeq" id="WP_008834817.1">
    <property type="nucleotide sequence ID" value="NZ_AHAM01000038.1"/>
</dbReference>
<evidence type="ECO:0000256" key="1">
    <source>
        <dbReference type="ARBA" id="ARBA00022679"/>
    </source>
</evidence>
<organism evidence="4 5">
    <name type="scientific">Mesorhizobium alhagi CCNWXJ12-2</name>
    <dbReference type="NCBI Taxonomy" id="1107882"/>
    <lineage>
        <taxon>Bacteria</taxon>
        <taxon>Pseudomonadati</taxon>
        <taxon>Pseudomonadota</taxon>
        <taxon>Alphaproteobacteria</taxon>
        <taxon>Hyphomicrobiales</taxon>
        <taxon>Phyllobacteriaceae</taxon>
        <taxon>Allomesorhizobium</taxon>
    </lineage>
</organism>
<dbReference type="AlphaFoldDB" id="H0HM05"/>
<accession>H0HM05</accession>
<feature type="domain" description="N-acetyltransferase" evidence="3">
    <location>
        <begin position="4"/>
        <end position="151"/>
    </location>
</feature>
<reference evidence="4 5" key="1">
    <citation type="journal article" date="2012" name="J. Bacteriol.">
        <title>Draft Genome Sequence of Mesorhizobium alhagi CCNWXJ12-2T, a Novel Salt-Resistant Species Isolated from the Desert of Northwestern China.</title>
        <authorList>
            <person name="Zhou M."/>
            <person name="Chen W."/>
            <person name="Chen H."/>
            <person name="Wei G."/>
        </authorList>
    </citation>
    <scope>NUCLEOTIDE SEQUENCE [LARGE SCALE GENOMIC DNA]</scope>
    <source>
        <strain evidence="4 5">CCNWXJ12-2</strain>
    </source>
</reference>
<dbReference type="InterPro" id="IPR051016">
    <property type="entry name" value="Diverse_Substrate_AcTransf"/>
</dbReference>
<evidence type="ECO:0000256" key="2">
    <source>
        <dbReference type="ARBA" id="ARBA00023315"/>
    </source>
</evidence>
<dbReference type="Pfam" id="PF00583">
    <property type="entry name" value="Acetyltransf_1"/>
    <property type="match status" value="1"/>
</dbReference>
<dbReference type="EMBL" id="AHAM01000038">
    <property type="protein sequence ID" value="EHK58197.1"/>
    <property type="molecule type" value="Genomic_DNA"/>
</dbReference>
<dbReference type="Gene3D" id="3.40.630.30">
    <property type="match status" value="1"/>
</dbReference>
<dbReference type="GO" id="GO:0008080">
    <property type="term" value="F:N-acetyltransferase activity"/>
    <property type="evidence" value="ECO:0007669"/>
    <property type="project" value="TreeGrafter"/>
</dbReference>